<dbReference type="AlphaFoldDB" id="A0A2K8Q0Q8"/>
<proteinExistence type="predicted"/>
<evidence type="ECO:0000313" key="2">
    <source>
        <dbReference type="EMBL" id="QHI14805.1"/>
    </source>
</evidence>
<dbReference type="EMBL" id="CP031976">
    <property type="protein sequence ID" value="QHI14805.1"/>
    <property type="molecule type" value="Genomic_DNA"/>
</dbReference>
<dbReference type="PANTHER" id="PTHR34301:SF8">
    <property type="entry name" value="ATPASE DOMAIN-CONTAINING PROTEIN"/>
    <property type="match status" value="1"/>
</dbReference>
<accession>A0A2K8Q0Q8</accession>
<evidence type="ECO:0000313" key="1">
    <source>
        <dbReference type="EMBL" id="NAR74944.1"/>
    </source>
</evidence>
<evidence type="ECO:0000313" key="4">
    <source>
        <dbReference type="Proteomes" id="UP000463868"/>
    </source>
</evidence>
<dbReference type="Proteomes" id="UP000463868">
    <property type="component" value="Chromosome"/>
</dbReference>
<dbReference type="RefSeq" id="WP_016164865.1">
    <property type="nucleotide sequence ID" value="NZ_BKQF01000067.1"/>
</dbReference>
<organism evidence="2 4">
    <name type="scientific">Acinetobacter haemolyticus</name>
    <dbReference type="NCBI Taxonomy" id="29430"/>
    <lineage>
        <taxon>Bacteria</taxon>
        <taxon>Pseudomonadati</taxon>
        <taxon>Pseudomonadota</taxon>
        <taxon>Gammaproteobacteria</taxon>
        <taxon>Moraxellales</taxon>
        <taxon>Moraxellaceae</taxon>
        <taxon>Acinetobacter</taxon>
    </lineage>
</organism>
<reference evidence="2 4" key="1">
    <citation type="submission" date="2018-08" db="EMBL/GenBank/DDBJ databases">
        <title>Analysis of the genomic diversity of Mexican Acinetobacter haemolyticus clinical isolates.</title>
        <authorList>
            <person name="Castro-Jaimes S."/>
            <person name="Cevallos M.A."/>
        </authorList>
    </citation>
    <scope>NUCLEOTIDE SEQUENCE [LARGE SCALE GENOMIC DNA]</scope>
    <source>
        <strain evidence="2 4">AN43</strain>
    </source>
</reference>
<dbReference type="InterPro" id="IPR027417">
    <property type="entry name" value="P-loop_NTPase"/>
</dbReference>
<dbReference type="PANTHER" id="PTHR34301">
    <property type="entry name" value="DNA-BINDING PROTEIN-RELATED"/>
    <property type="match status" value="1"/>
</dbReference>
<sequence>MPFKSLCNKADAGLHSEGQFVKALDEFSKQNGLMGKATHWIKNIGSLSTEVAGVKAEVTLLQGQVNSSILSSITKLAQQGKPILLLLDEIQALASSKYKTTIASLRTALDMHKETIKVVFTGSSREGLRQMFSVSSAPFFHYGQNLPFPNLTKAFTDHLADVFNQTTGRSLNKEILWHAFLDMKQSPQLARSLVERLALNPMLAIDFAKEQLIADTMGHRDFSGLWGEFKLLEQLILKAIAESQVELYSSQFRQHLADSIGVDNIAVRFIQSALRSLSKKQIIFKPENGTYEIEDALFKEWIMDEA</sequence>
<gene>
    <name evidence="2" type="ORF">AhaeAN43_16355</name>
    <name evidence="1" type="ORF">GPS52_16135</name>
</gene>
<dbReference type="SUPFAM" id="SSF52540">
    <property type="entry name" value="P-loop containing nucleoside triphosphate hydrolases"/>
    <property type="match status" value="1"/>
</dbReference>
<dbReference type="Proteomes" id="UP000451048">
    <property type="component" value="Unassembled WGS sequence"/>
</dbReference>
<dbReference type="Gene3D" id="3.40.50.300">
    <property type="entry name" value="P-loop containing nucleotide triphosphate hydrolases"/>
    <property type="match status" value="1"/>
</dbReference>
<evidence type="ECO:0000313" key="3">
    <source>
        <dbReference type="Proteomes" id="UP000451048"/>
    </source>
</evidence>
<protein>
    <recommendedName>
        <fullName evidence="5">ATP-binding protein</fullName>
    </recommendedName>
</protein>
<evidence type="ECO:0008006" key="5">
    <source>
        <dbReference type="Google" id="ProtNLM"/>
    </source>
</evidence>
<dbReference type="EMBL" id="WTTO01000104">
    <property type="protein sequence ID" value="NAR74944.1"/>
    <property type="molecule type" value="Genomic_DNA"/>
</dbReference>
<reference evidence="1 3" key="2">
    <citation type="submission" date="2019-12" db="EMBL/GenBank/DDBJ databases">
        <title>Acinetobacter haemolyticus comparative genomics.</title>
        <authorList>
            <person name="Castro-Jaimes S."/>
            <person name="Bello-Lopez E."/>
            <person name="Velazquez-Acosta C."/>
            <person name="Volkow-Fernandez P."/>
            <person name="Lozano-Zarain P."/>
            <person name="Castillo Ramirez S."/>
            <person name="Cevallos M.A."/>
        </authorList>
    </citation>
    <scope>NUCLEOTIDE SEQUENCE [LARGE SCALE GENOMIC DNA]</scope>
    <source>
        <strain evidence="1 3">AN10</strain>
    </source>
</reference>
<name>A0A2K8Q0Q8_ACIHA</name>